<dbReference type="InterPro" id="IPR058031">
    <property type="entry name" value="AAA_lid_NorR"/>
</dbReference>
<keyword evidence="3" id="KW-0805">Transcription regulation</keyword>
<dbReference type="Pfam" id="PF00158">
    <property type="entry name" value="Sigma54_activat"/>
    <property type="match status" value="1"/>
</dbReference>
<gene>
    <name evidence="11" type="ORF">ENL21_02335</name>
</gene>
<dbReference type="PROSITE" id="PS50113">
    <property type="entry name" value="PAC"/>
    <property type="match status" value="1"/>
</dbReference>
<dbReference type="GO" id="GO:0043565">
    <property type="term" value="F:sequence-specific DNA binding"/>
    <property type="evidence" value="ECO:0007669"/>
    <property type="project" value="InterPro"/>
</dbReference>
<feature type="coiled-coil region" evidence="7">
    <location>
        <begin position="161"/>
        <end position="192"/>
    </location>
</feature>
<dbReference type="InterPro" id="IPR035965">
    <property type="entry name" value="PAS-like_dom_sf"/>
</dbReference>
<evidence type="ECO:0000256" key="4">
    <source>
        <dbReference type="ARBA" id="ARBA00023125"/>
    </source>
</evidence>
<accession>A0A7V5H2F7</accession>
<dbReference type="PROSITE" id="PS50045">
    <property type="entry name" value="SIGMA54_INTERACT_4"/>
    <property type="match status" value="1"/>
</dbReference>
<keyword evidence="2" id="KW-0067">ATP-binding</keyword>
<evidence type="ECO:0000259" key="9">
    <source>
        <dbReference type="PROSITE" id="PS50112"/>
    </source>
</evidence>
<name>A0A7V5H2F7_CALAY</name>
<dbReference type="Gene3D" id="1.10.8.60">
    <property type="match status" value="1"/>
</dbReference>
<dbReference type="FunFam" id="1.10.8.60:FF:000014">
    <property type="entry name" value="DNA-binding transcriptional regulator NtrC"/>
    <property type="match status" value="1"/>
</dbReference>
<evidence type="ECO:0000256" key="6">
    <source>
        <dbReference type="ARBA" id="ARBA00023163"/>
    </source>
</evidence>
<dbReference type="SMART" id="SM00382">
    <property type="entry name" value="AAA"/>
    <property type="match status" value="1"/>
</dbReference>
<dbReference type="Gene3D" id="3.30.450.20">
    <property type="entry name" value="PAS domain"/>
    <property type="match status" value="2"/>
</dbReference>
<dbReference type="CDD" id="cd00130">
    <property type="entry name" value="PAS"/>
    <property type="match status" value="1"/>
</dbReference>
<reference evidence="11" key="1">
    <citation type="journal article" date="2020" name="mSystems">
        <title>Genome- and Community-Level Interaction Insights into Carbon Utilization and Element Cycling Functions of Hydrothermarchaeota in Hydrothermal Sediment.</title>
        <authorList>
            <person name="Zhou Z."/>
            <person name="Liu Y."/>
            <person name="Xu W."/>
            <person name="Pan J."/>
            <person name="Luo Z.H."/>
            <person name="Li M."/>
        </authorList>
    </citation>
    <scope>NUCLEOTIDE SEQUENCE [LARGE SCALE GENOMIC DNA]</scope>
    <source>
        <strain evidence="11">HyVt-76</strain>
    </source>
</reference>
<evidence type="ECO:0000259" key="8">
    <source>
        <dbReference type="PROSITE" id="PS50045"/>
    </source>
</evidence>
<evidence type="ECO:0000313" key="11">
    <source>
        <dbReference type="EMBL" id="HHE54591.1"/>
    </source>
</evidence>
<feature type="non-terminal residue" evidence="11">
    <location>
        <position position="1"/>
    </location>
</feature>
<dbReference type="Gene3D" id="3.40.50.300">
    <property type="entry name" value="P-loop containing nucleotide triphosphate hydrolases"/>
    <property type="match status" value="1"/>
</dbReference>
<dbReference type="PROSITE" id="PS00676">
    <property type="entry name" value="SIGMA54_INTERACT_2"/>
    <property type="match status" value="1"/>
</dbReference>
<evidence type="ECO:0000259" key="10">
    <source>
        <dbReference type="PROSITE" id="PS50113"/>
    </source>
</evidence>
<dbReference type="AlphaFoldDB" id="A0A7V5H2F7"/>
<dbReference type="PROSITE" id="PS00688">
    <property type="entry name" value="SIGMA54_INTERACT_3"/>
    <property type="match status" value="1"/>
</dbReference>
<keyword evidence="6" id="KW-0804">Transcription</keyword>
<dbReference type="InterPro" id="IPR002078">
    <property type="entry name" value="Sigma_54_int"/>
</dbReference>
<dbReference type="SUPFAM" id="SSF52540">
    <property type="entry name" value="P-loop containing nucleoside triphosphate hydrolases"/>
    <property type="match status" value="1"/>
</dbReference>
<dbReference type="InterPro" id="IPR000014">
    <property type="entry name" value="PAS"/>
</dbReference>
<dbReference type="FunFam" id="3.40.50.300:FF:000006">
    <property type="entry name" value="DNA-binding transcriptional regulator NtrC"/>
    <property type="match status" value="1"/>
</dbReference>
<dbReference type="SUPFAM" id="SSF46689">
    <property type="entry name" value="Homeodomain-like"/>
    <property type="match status" value="1"/>
</dbReference>
<dbReference type="Proteomes" id="UP000886111">
    <property type="component" value="Unassembled WGS sequence"/>
</dbReference>
<dbReference type="InterPro" id="IPR000700">
    <property type="entry name" value="PAS-assoc_C"/>
</dbReference>
<proteinExistence type="predicted"/>
<dbReference type="InterPro" id="IPR025943">
    <property type="entry name" value="Sigma_54_int_dom_ATP-bd_2"/>
</dbReference>
<dbReference type="PROSITE" id="PS50112">
    <property type="entry name" value="PAS"/>
    <property type="match status" value="1"/>
</dbReference>
<feature type="domain" description="PAS" evidence="9">
    <location>
        <begin position="44"/>
        <end position="114"/>
    </location>
</feature>
<keyword evidence="5" id="KW-0010">Activator</keyword>
<dbReference type="PANTHER" id="PTHR32071:SF123">
    <property type="entry name" value="DNA-BINDING TRANSCRIPTIONAL ACTIVATOR HYFR-RELATED"/>
    <property type="match status" value="1"/>
</dbReference>
<dbReference type="GO" id="GO:0005524">
    <property type="term" value="F:ATP binding"/>
    <property type="evidence" value="ECO:0007669"/>
    <property type="project" value="UniProtKB-KW"/>
</dbReference>
<dbReference type="InterPro" id="IPR009057">
    <property type="entry name" value="Homeodomain-like_sf"/>
</dbReference>
<evidence type="ECO:0000256" key="3">
    <source>
        <dbReference type="ARBA" id="ARBA00023015"/>
    </source>
</evidence>
<dbReference type="PANTHER" id="PTHR32071">
    <property type="entry name" value="TRANSCRIPTIONAL REGULATORY PROTEIN"/>
    <property type="match status" value="1"/>
</dbReference>
<keyword evidence="4" id="KW-0238">DNA-binding</keyword>
<dbReference type="InterPro" id="IPR025944">
    <property type="entry name" value="Sigma_54_int_dom_CS"/>
</dbReference>
<evidence type="ECO:0000256" key="7">
    <source>
        <dbReference type="SAM" id="Coils"/>
    </source>
</evidence>
<feature type="domain" description="PAC" evidence="10">
    <location>
        <begin position="117"/>
        <end position="170"/>
    </location>
</feature>
<evidence type="ECO:0000256" key="2">
    <source>
        <dbReference type="ARBA" id="ARBA00022840"/>
    </source>
</evidence>
<keyword evidence="1" id="KW-0547">Nucleotide-binding</keyword>
<dbReference type="EMBL" id="DRTD01000172">
    <property type="protein sequence ID" value="HHE54591.1"/>
    <property type="molecule type" value="Genomic_DNA"/>
</dbReference>
<protein>
    <submittedName>
        <fullName evidence="11">PAS domain S-box protein</fullName>
    </submittedName>
</protein>
<dbReference type="InterPro" id="IPR002197">
    <property type="entry name" value="HTH_Fis"/>
</dbReference>
<feature type="domain" description="Sigma-54 factor interaction" evidence="8">
    <location>
        <begin position="202"/>
        <end position="431"/>
    </location>
</feature>
<evidence type="ECO:0000256" key="1">
    <source>
        <dbReference type="ARBA" id="ARBA00022741"/>
    </source>
</evidence>
<keyword evidence="7" id="KW-0175">Coiled coil</keyword>
<dbReference type="NCBIfam" id="TIGR00229">
    <property type="entry name" value="sensory_box"/>
    <property type="match status" value="1"/>
</dbReference>
<dbReference type="GO" id="GO:0006355">
    <property type="term" value="P:regulation of DNA-templated transcription"/>
    <property type="evidence" value="ECO:0007669"/>
    <property type="project" value="InterPro"/>
</dbReference>
<dbReference type="InterPro" id="IPR003593">
    <property type="entry name" value="AAA+_ATPase"/>
</dbReference>
<dbReference type="SUPFAM" id="SSF55785">
    <property type="entry name" value="PYP-like sensor domain (PAS domain)"/>
    <property type="match status" value="2"/>
</dbReference>
<dbReference type="Pfam" id="PF02954">
    <property type="entry name" value="HTH_8"/>
    <property type="match status" value="1"/>
</dbReference>
<dbReference type="Gene3D" id="1.10.10.60">
    <property type="entry name" value="Homeodomain-like"/>
    <property type="match status" value="1"/>
</dbReference>
<dbReference type="InterPro" id="IPR027417">
    <property type="entry name" value="P-loop_NTPase"/>
</dbReference>
<dbReference type="InterPro" id="IPR013767">
    <property type="entry name" value="PAS_fold"/>
</dbReference>
<comment type="caution">
    <text evidence="11">The sequence shown here is derived from an EMBL/GenBank/DDBJ whole genome shotgun (WGS) entry which is preliminary data.</text>
</comment>
<dbReference type="SMART" id="SM00091">
    <property type="entry name" value="PAS"/>
    <property type="match status" value="1"/>
</dbReference>
<sequence>RINGDVFPAEVLLTSVPVQGKKIIHVTLRDITERKKVDNALRESEKKYKFLFEKSTVLNCVMDMKGIITEINSAFLEIFGYSKNEIVGRNVMDFVVAEQREKAATQLAKNIKGEYTSEIDVDILAKDGSSRTILFSRGPALLYEGNVPVGVLITGIDITDRKRAEDALKMALSEVEQLKNRLEKENLYLQNEIKLTHNFEEIIGKSDVIKNILGKVEQVAATDSTVLILGEIGTGKELIARAVHSISRRNDHPLVKVNCAALPANIIESELFGHEKGAFTGAYARKIGRFELANKGTIFLDEIGDLPMDLQVKLLRVLQDGEFERLGNPNTIKVDIRIIAATNRDLEKAVENNTFREDLYYRLNVFPIKVPSLRERKEDIPFLVNHFIKKFCKKIGRKIEIIPQKIMDGLLAYDWPGNIRELENIIERAVIVCQGKRLEAGDWLPQKCMPAGASNITKLEEVERAHILKVLESTRWQVSGEKGAAKILGLNPNTLVSRMKKLNIHR</sequence>
<dbReference type="Pfam" id="PF00989">
    <property type="entry name" value="PAS"/>
    <property type="match status" value="1"/>
</dbReference>
<evidence type="ECO:0000256" key="5">
    <source>
        <dbReference type="ARBA" id="ARBA00023159"/>
    </source>
</evidence>
<dbReference type="Pfam" id="PF25601">
    <property type="entry name" value="AAA_lid_14"/>
    <property type="match status" value="1"/>
</dbReference>
<dbReference type="CDD" id="cd00009">
    <property type="entry name" value="AAA"/>
    <property type="match status" value="1"/>
</dbReference>
<organism evidence="11">
    <name type="scientific">Caldithrix abyssi</name>
    <dbReference type="NCBI Taxonomy" id="187145"/>
    <lineage>
        <taxon>Bacteria</taxon>
        <taxon>Pseudomonadati</taxon>
        <taxon>Calditrichota</taxon>
        <taxon>Calditrichia</taxon>
        <taxon>Calditrichales</taxon>
        <taxon>Calditrichaceae</taxon>
        <taxon>Caldithrix</taxon>
    </lineage>
</organism>